<dbReference type="GO" id="GO:0005096">
    <property type="term" value="F:GTPase activator activity"/>
    <property type="evidence" value="ECO:0007669"/>
    <property type="project" value="TreeGrafter"/>
</dbReference>
<dbReference type="Gene3D" id="1.10.555.10">
    <property type="entry name" value="Rho GTPase activation protein"/>
    <property type="match status" value="1"/>
</dbReference>
<reference evidence="3" key="1">
    <citation type="submission" date="2019-11" db="UniProtKB">
        <authorList>
            <consortium name="WormBaseParasite"/>
        </authorList>
    </citation>
    <scope>IDENTIFICATION</scope>
</reference>
<evidence type="ECO:0000313" key="3">
    <source>
        <dbReference type="WBParaSite" id="MCU_009154-RA"/>
    </source>
</evidence>
<feature type="region of interest" description="Disordered" evidence="1">
    <location>
        <begin position="487"/>
        <end position="573"/>
    </location>
</feature>
<accession>A0A5K3FQG5</accession>
<dbReference type="PANTHER" id="PTHR23179:SF27">
    <property type="entry name" value="RHO GTPASE ACTIVATING PROTEIN AT 71E, ISOFORM D"/>
    <property type="match status" value="1"/>
</dbReference>
<dbReference type="GO" id="GO:0007165">
    <property type="term" value="P:signal transduction"/>
    <property type="evidence" value="ECO:0007669"/>
    <property type="project" value="InterPro"/>
</dbReference>
<feature type="region of interest" description="Disordered" evidence="1">
    <location>
        <begin position="407"/>
        <end position="431"/>
    </location>
</feature>
<dbReference type="WBParaSite" id="MCU_009154-RA">
    <property type="protein sequence ID" value="MCU_009154-RA"/>
    <property type="gene ID" value="MCU_009154"/>
</dbReference>
<feature type="compositionally biased region" description="Low complexity" evidence="1">
    <location>
        <begin position="545"/>
        <end position="554"/>
    </location>
</feature>
<proteinExistence type="predicted"/>
<dbReference type="InterPro" id="IPR008936">
    <property type="entry name" value="Rho_GTPase_activation_prot"/>
</dbReference>
<sequence>KPYGKPIGSLCYSLLSIKPIFLSRLRYSLLHYLMPIFQNIRSCVRRKQGVTRRPTKIHFNVRMVDAFKSENVASQLRDLLVYIAREGVAVTDLFRRPGNLQSIKKIIADLESGRPINWTDYNFYTLANIAKRFLLHIEGGILGEEAEEALLKALEIPDIDARNAQMKLIITSQPKTVQQLLTLLFGTWFRMIYHTEVNAMSVEAVAKSVAGSIFPSCTYSPEKVEKASKVMEVLIVGFASTELFGRELIEYFTRETKTSISRVEKFKYEFRFPKNVPKPRSTQMFRQMLIEESKKHGFDILKDEVTREEFELASQPVTYASPQQSTAAAVSAGTESNGPRPAVTPSTPSFRVPLAPLQPTTQSPVPYAPRCLLDETAQGTDEGEDADILIDRVQQYSEKRTCITATSTSVGDPRFRRRDSSGVGEEEEERISSLGCRQYDSLSEIADLPEVQDRSRFFVPGSATYGSCFNSVKKKQLERLQKRSDWFLSPPAGLRNSGMMRVDLPTTPEASRNPSKVSKGVNGEEVSRTCGTPEPPAHLRRKPSNRQPQQQNPPADAWATSGPPLYTNSHIPSSSRQFTLASSPYANADASCSARRGADGIADASSANHASEDELLETRYFVAVKYYGPGPASSSQSPRSNGVFFTPTKSVDGTSSCTPVKS</sequence>
<evidence type="ECO:0000259" key="2">
    <source>
        <dbReference type="PROSITE" id="PS50238"/>
    </source>
</evidence>
<dbReference type="AlphaFoldDB" id="A0A5K3FQG5"/>
<dbReference type="Pfam" id="PF00620">
    <property type="entry name" value="RhoGAP"/>
    <property type="match status" value="1"/>
</dbReference>
<dbReference type="PROSITE" id="PS50238">
    <property type="entry name" value="RHOGAP"/>
    <property type="match status" value="1"/>
</dbReference>
<feature type="compositionally biased region" description="Polar residues" evidence="1">
    <location>
        <begin position="316"/>
        <end position="337"/>
    </location>
</feature>
<feature type="domain" description="Rho-GAP" evidence="2">
    <location>
        <begin position="61"/>
        <end position="242"/>
    </location>
</feature>
<feature type="region of interest" description="Disordered" evidence="1">
    <location>
        <begin position="316"/>
        <end position="347"/>
    </location>
</feature>
<dbReference type="CDD" id="cd00159">
    <property type="entry name" value="RhoGAP"/>
    <property type="match status" value="1"/>
</dbReference>
<feature type="compositionally biased region" description="Polar residues" evidence="1">
    <location>
        <begin position="647"/>
        <end position="662"/>
    </location>
</feature>
<dbReference type="SMART" id="SM00324">
    <property type="entry name" value="RhoGAP"/>
    <property type="match status" value="1"/>
</dbReference>
<dbReference type="SUPFAM" id="SSF48350">
    <property type="entry name" value="GTPase activation domain, GAP"/>
    <property type="match status" value="1"/>
</dbReference>
<organism evidence="3">
    <name type="scientific">Mesocestoides corti</name>
    <name type="common">Flatworm</name>
    <dbReference type="NCBI Taxonomy" id="53468"/>
    <lineage>
        <taxon>Eukaryota</taxon>
        <taxon>Metazoa</taxon>
        <taxon>Spiralia</taxon>
        <taxon>Lophotrochozoa</taxon>
        <taxon>Platyhelminthes</taxon>
        <taxon>Cestoda</taxon>
        <taxon>Eucestoda</taxon>
        <taxon>Cyclophyllidea</taxon>
        <taxon>Mesocestoididae</taxon>
        <taxon>Mesocestoides</taxon>
    </lineage>
</organism>
<dbReference type="InterPro" id="IPR000198">
    <property type="entry name" value="RhoGAP_dom"/>
</dbReference>
<evidence type="ECO:0000256" key="1">
    <source>
        <dbReference type="SAM" id="MobiDB-lite"/>
    </source>
</evidence>
<name>A0A5K3FQG5_MESCO</name>
<feature type="region of interest" description="Disordered" evidence="1">
    <location>
        <begin position="628"/>
        <end position="662"/>
    </location>
</feature>
<protein>
    <submittedName>
        <fullName evidence="3">Rho-GAP domain-containing protein</fullName>
    </submittedName>
</protein>
<dbReference type="PANTHER" id="PTHR23179">
    <property type="entry name" value="T-CELL ACTIVATION RHO GTPASE ACTIVATING PROTEIN-RELATED"/>
    <property type="match status" value="1"/>
</dbReference>